<dbReference type="InterPro" id="IPR001781">
    <property type="entry name" value="Znf_LIM"/>
</dbReference>
<feature type="compositionally biased region" description="Polar residues" evidence="12">
    <location>
        <begin position="652"/>
        <end position="665"/>
    </location>
</feature>
<feature type="compositionally biased region" description="Basic and acidic residues" evidence="12">
    <location>
        <begin position="1052"/>
        <end position="1061"/>
    </location>
</feature>
<dbReference type="Gene3D" id="1.10.10.60">
    <property type="entry name" value="Homeodomain-like"/>
    <property type="match status" value="1"/>
</dbReference>
<feature type="region of interest" description="Disordered" evidence="12">
    <location>
        <begin position="1043"/>
        <end position="1105"/>
    </location>
</feature>
<dbReference type="GO" id="GO:0030182">
    <property type="term" value="P:neuron differentiation"/>
    <property type="evidence" value="ECO:0007669"/>
    <property type="project" value="TreeGrafter"/>
</dbReference>
<feature type="compositionally biased region" description="Polar residues" evidence="12">
    <location>
        <begin position="371"/>
        <end position="383"/>
    </location>
</feature>
<evidence type="ECO:0000256" key="4">
    <source>
        <dbReference type="ARBA" id="ARBA00022833"/>
    </source>
</evidence>
<dbReference type="GO" id="GO:0005634">
    <property type="term" value="C:nucleus"/>
    <property type="evidence" value="ECO:0007669"/>
    <property type="project" value="UniProtKB-SubCell"/>
</dbReference>
<feature type="compositionally biased region" description="Low complexity" evidence="12">
    <location>
        <begin position="852"/>
        <end position="867"/>
    </location>
</feature>
<evidence type="ECO:0000256" key="12">
    <source>
        <dbReference type="SAM" id="MobiDB-lite"/>
    </source>
</evidence>
<feature type="compositionally biased region" description="Pro residues" evidence="12">
    <location>
        <begin position="485"/>
        <end position="494"/>
    </location>
</feature>
<feature type="compositionally biased region" description="Polar residues" evidence="12">
    <location>
        <begin position="960"/>
        <end position="970"/>
    </location>
</feature>
<dbReference type="Gene3D" id="2.10.110.10">
    <property type="entry name" value="Cysteine Rich Protein"/>
    <property type="match status" value="2"/>
</dbReference>
<feature type="compositionally biased region" description="Basic residues" evidence="12">
    <location>
        <begin position="672"/>
        <end position="687"/>
    </location>
</feature>
<evidence type="ECO:0000256" key="7">
    <source>
        <dbReference type="ARBA" id="ARBA00023155"/>
    </source>
</evidence>
<accession>A0A818FVW6</accession>
<evidence type="ECO:0000259" key="13">
    <source>
        <dbReference type="PROSITE" id="PS50023"/>
    </source>
</evidence>
<dbReference type="PROSITE" id="PS00027">
    <property type="entry name" value="HOMEOBOX_1"/>
    <property type="match status" value="1"/>
</dbReference>
<dbReference type="SMART" id="SM00132">
    <property type="entry name" value="LIM"/>
    <property type="match status" value="2"/>
</dbReference>
<dbReference type="PROSITE" id="PS00478">
    <property type="entry name" value="LIM_DOMAIN_1"/>
    <property type="match status" value="2"/>
</dbReference>
<feature type="compositionally biased region" description="Polar residues" evidence="12">
    <location>
        <begin position="900"/>
        <end position="938"/>
    </location>
</feature>
<dbReference type="PROSITE" id="PS50071">
    <property type="entry name" value="HOMEOBOX_2"/>
    <property type="match status" value="1"/>
</dbReference>
<keyword evidence="5 10" id="KW-0440">LIM domain</keyword>
<feature type="compositionally biased region" description="Polar residues" evidence="12">
    <location>
        <begin position="233"/>
        <end position="252"/>
    </location>
</feature>
<evidence type="ECO:0000256" key="6">
    <source>
        <dbReference type="ARBA" id="ARBA00023125"/>
    </source>
</evidence>
<reference evidence="15" key="1">
    <citation type="submission" date="2021-02" db="EMBL/GenBank/DDBJ databases">
        <authorList>
            <person name="Nowell W R."/>
        </authorList>
    </citation>
    <scope>NUCLEOTIDE SEQUENCE</scope>
</reference>
<evidence type="ECO:0000256" key="1">
    <source>
        <dbReference type="ARBA" id="ARBA00004123"/>
    </source>
</evidence>
<evidence type="ECO:0000256" key="8">
    <source>
        <dbReference type="ARBA" id="ARBA00023242"/>
    </source>
</evidence>
<dbReference type="SUPFAM" id="SSF46689">
    <property type="entry name" value="Homeodomain-like"/>
    <property type="match status" value="1"/>
</dbReference>
<dbReference type="PROSITE" id="PS50023">
    <property type="entry name" value="LIM_DOMAIN_2"/>
    <property type="match status" value="1"/>
</dbReference>
<proteinExistence type="predicted"/>
<dbReference type="InterPro" id="IPR049618">
    <property type="entry name" value="Lhx1/5_LIM1"/>
</dbReference>
<feature type="region of interest" description="Disordered" evidence="12">
    <location>
        <begin position="620"/>
        <end position="747"/>
    </location>
</feature>
<dbReference type="InterPro" id="IPR050453">
    <property type="entry name" value="LIM_Homeobox_TF"/>
</dbReference>
<keyword evidence="7 9" id="KW-0371">Homeobox</keyword>
<feature type="compositionally biased region" description="Basic and acidic residues" evidence="12">
    <location>
        <begin position="384"/>
        <end position="395"/>
    </location>
</feature>
<dbReference type="Proteomes" id="UP000663872">
    <property type="component" value="Unassembled WGS sequence"/>
</dbReference>
<dbReference type="GO" id="GO:0000977">
    <property type="term" value="F:RNA polymerase II transcription regulatory region sequence-specific DNA binding"/>
    <property type="evidence" value="ECO:0007669"/>
    <property type="project" value="TreeGrafter"/>
</dbReference>
<dbReference type="InterPro" id="IPR009057">
    <property type="entry name" value="Homeodomain-like_sf"/>
</dbReference>
<keyword evidence="4 10" id="KW-0862">Zinc</keyword>
<feature type="region of interest" description="Disordered" evidence="12">
    <location>
        <begin position="1"/>
        <end position="33"/>
    </location>
</feature>
<dbReference type="CDD" id="cd09367">
    <property type="entry name" value="LIM1_Lhx1_Lhx5"/>
    <property type="match status" value="1"/>
</dbReference>
<dbReference type="GO" id="GO:0000981">
    <property type="term" value="F:DNA-binding transcription factor activity, RNA polymerase II-specific"/>
    <property type="evidence" value="ECO:0007669"/>
    <property type="project" value="InterPro"/>
</dbReference>
<feature type="compositionally biased region" description="Polar residues" evidence="12">
    <location>
        <begin position="260"/>
        <end position="294"/>
    </location>
</feature>
<dbReference type="AlphaFoldDB" id="A0A818FVW6"/>
<evidence type="ECO:0000256" key="9">
    <source>
        <dbReference type="PROSITE-ProRule" id="PRU00108"/>
    </source>
</evidence>
<feature type="DNA-binding region" description="Homeobox" evidence="9">
    <location>
        <begin position="994"/>
        <end position="1053"/>
    </location>
</feature>
<dbReference type="SUPFAM" id="SSF57716">
    <property type="entry name" value="Glucocorticoid receptor-like (DNA-binding domain)"/>
    <property type="match status" value="1"/>
</dbReference>
<evidence type="ECO:0000259" key="14">
    <source>
        <dbReference type="PROSITE" id="PS50071"/>
    </source>
</evidence>
<evidence type="ECO:0000256" key="2">
    <source>
        <dbReference type="ARBA" id="ARBA00022723"/>
    </source>
</evidence>
<feature type="compositionally biased region" description="Polar residues" evidence="12">
    <location>
        <begin position="16"/>
        <end position="33"/>
    </location>
</feature>
<feature type="compositionally biased region" description="Low complexity" evidence="12">
    <location>
        <begin position="1082"/>
        <end position="1105"/>
    </location>
</feature>
<keyword evidence="3" id="KW-0677">Repeat</keyword>
<evidence type="ECO:0000256" key="3">
    <source>
        <dbReference type="ARBA" id="ARBA00022737"/>
    </source>
</evidence>
<dbReference type="GO" id="GO:0008270">
    <property type="term" value="F:zinc ion binding"/>
    <property type="evidence" value="ECO:0007669"/>
    <property type="project" value="InterPro"/>
</dbReference>
<feature type="compositionally biased region" description="Basic and acidic residues" evidence="12">
    <location>
        <begin position="165"/>
        <end position="183"/>
    </location>
</feature>
<name>A0A818FVW6_9BILA</name>
<feature type="compositionally biased region" description="Basic residues" evidence="12">
    <location>
        <begin position="324"/>
        <end position="339"/>
    </location>
</feature>
<feature type="compositionally biased region" description="Low complexity" evidence="12">
    <location>
        <begin position="979"/>
        <end position="991"/>
    </location>
</feature>
<feature type="compositionally biased region" description="Low complexity" evidence="12">
    <location>
        <begin position="507"/>
        <end position="516"/>
    </location>
</feature>
<sequence>MQHQRRRPPMTLSPVAFNNSSNRPMRQSSRSVPSTPSQCFGCSQPMLNPFISNVLDHLWHPECVRCFACRCVLNEQCYSREGKLYCKDDFIKKYIHRCFACQNLVKSDELIRRIRAGRIYHAECFVCTKCKRTLQDDDISELLKTNDATLNDLECSCQTCLYPDRESNETKPLSKSDGSKPNDNEISQTINGKVSPSSDTAEQKPSTLNNDTSTNNNHVDEQQSMEVDEAPGTTKSSLVSPIKEQSSPNPSVTVAPKVNGRQSKIRQSTGSNGSKRSPAKTKTTPVSRQKQTTVTERKRRSPATRSKAAASNNPSSSSTVQRRASNRRTAKTSRYRKRSFSSGSDEDESDDEDDADFSEEDNIQDDEQENARSTVVKNKPTNNVDDKKAEPEPEPRPTPTTSQQAPPPPPPPPPPATTANPSLISQAKMSEPLSLLSGLAANPMSISSIMKPDLTPSFMPPNFNPAFPNHAQFLPPGFPLQSRLPMPPPPPPAPSTQNNQPAHLPDSNRSSNSADGSDSDSLDRSSSPSQMDISTNVEPGTPARPVTPPKTSRQAKSSTTMTTTQKPSALSSLLEFGTLPPSTLGDVRPSNAPTNPFPFPFVTPGPGVPFSPQAAAGMATFYRPPFGVPPGSLPLDMTQSHSNSSKKKSDTADNSEIVSQNLLDDSSSSPSPKKKAKAKPRSKKAKTNRTEGENGMDEDNASSSPPPPPPEANKKKRKRKTATTDNTNTNDNDASNATNGNANNHPQHNFLAQMGLINAQFMQPPQLPPTSANGKTQAANSQQAQLAAMYSMAPHFAAYNAFPGAFNPAFAAAAYASGYPNPYGFHPAFTASPNGQPFPFMQPTPTNAPQLNNTSSNEDKSSSSAAAPEGRPVKSRKKSTANGEKKKPATPRANKKKSVEQPTLTDNAPSAENDSMTGMSATDLTSHVATTPESNSTPNKRRMSSAESEDFDDDQQQSQTTNGKSGNESDGSMDDGDRSLNTALSLSSSTAQEKKGARTTIKPQQLDVLCKAYDTCSKPNKPQREQLVAETGLSLRVIQVWFQNKRSKERKGKTPKEKDMPLDDDEPGEDSQPPSPPPPLPTTTTTTTTTTAAISEPIAIATAEI</sequence>
<dbReference type="CDD" id="cd00086">
    <property type="entry name" value="homeodomain"/>
    <property type="match status" value="1"/>
</dbReference>
<dbReference type="Pfam" id="PF00412">
    <property type="entry name" value="LIM"/>
    <property type="match status" value="2"/>
</dbReference>
<dbReference type="PANTHER" id="PTHR24208:SF166">
    <property type="entry name" value="LIM HOMEOBOX TRANSCRIPTION FACTOR 1 ALPHA, ISOFORM B"/>
    <property type="match status" value="1"/>
</dbReference>
<evidence type="ECO:0000313" key="15">
    <source>
        <dbReference type="EMBL" id="CAF3479355.1"/>
    </source>
</evidence>
<organism evidence="15 16">
    <name type="scientific">Rotaria socialis</name>
    <dbReference type="NCBI Taxonomy" id="392032"/>
    <lineage>
        <taxon>Eukaryota</taxon>
        <taxon>Metazoa</taxon>
        <taxon>Spiralia</taxon>
        <taxon>Gnathifera</taxon>
        <taxon>Rotifera</taxon>
        <taxon>Eurotatoria</taxon>
        <taxon>Bdelloidea</taxon>
        <taxon>Philodinida</taxon>
        <taxon>Philodinidae</taxon>
        <taxon>Rotaria</taxon>
    </lineage>
</organism>
<comment type="caution">
    <text evidence="15">The sequence shown here is derived from an EMBL/GenBank/DDBJ whole genome shotgun (WGS) entry which is preliminary data.</text>
</comment>
<dbReference type="PANTHER" id="PTHR24208">
    <property type="entry name" value="LIM/HOMEOBOX PROTEIN LHX"/>
    <property type="match status" value="1"/>
</dbReference>
<dbReference type="EMBL" id="CAJNYT010002599">
    <property type="protein sequence ID" value="CAF3479355.1"/>
    <property type="molecule type" value="Genomic_DNA"/>
</dbReference>
<feature type="compositionally biased region" description="Pro residues" evidence="12">
    <location>
        <begin position="405"/>
        <end position="416"/>
    </location>
</feature>
<dbReference type="SMART" id="SM00389">
    <property type="entry name" value="HOX"/>
    <property type="match status" value="1"/>
</dbReference>
<feature type="domain" description="LIM zinc-binding" evidence="13">
    <location>
        <begin position="37"/>
        <end position="96"/>
    </location>
</feature>
<feature type="region of interest" description="Disordered" evidence="12">
    <location>
        <begin position="165"/>
        <end position="429"/>
    </location>
</feature>
<feature type="region of interest" description="Disordered" evidence="12">
    <location>
        <begin position="834"/>
        <end position="1006"/>
    </location>
</feature>
<evidence type="ECO:0000256" key="10">
    <source>
        <dbReference type="PROSITE-ProRule" id="PRU00125"/>
    </source>
</evidence>
<feature type="compositionally biased region" description="Polar residues" evidence="12">
    <location>
        <begin position="549"/>
        <end position="571"/>
    </location>
</feature>
<gene>
    <name evidence="15" type="ORF">GRG538_LOCUS16228</name>
</gene>
<evidence type="ECO:0000313" key="16">
    <source>
        <dbReference type="Proteomes" id="UP000663872"/>
    </source>
</evidence>
<feature type="compositionally biased region" description="Low complexity" evidence="12">
    <location>
        <begin position="306"/>
        <end position="318"/>
    </location>
</feature>
<dbReference type="InterPro" id="IPR017970">
    <property type="entry name" value="Homeobox_CS"/>
</dbReference>
<keyword evidence="8 9" id="KW-0539">Nucleus</keyword>
<dbReference type="InterPro" id="IPR001356">
    <property type="entry name" value="HD"/>
</dbReference>
<feature type="compositionally biased region" description="Low complexity" evidence="12">
    <location>
        <begin position="206"/>
        <end position="217"/>
    </location>
</feature>
<comment type="subcellular location">
    <subcellularLocation>
        <location evidence="1 9 11">Nucleus</location>
    </subcellularLocation>
</comment>
<feature type="domain" description="Homeobox" evidence="14">
    <location>
        <begin position="992"/>
        <end position="1052"/>
    </location>
</feature>
<evidence type="ECO:0000256" key="5">
    <source>
        <dbReference type="ARBA" id="ARBA00023038"/>
    </source>
</evidence>
<dbReference type="Pfam" id="PF00046">
    <property type="entry name" value="Homeodomain"/>
    <property type="match status" value="1"/>
</dbReference>
<feature type="region of interest" description="Disordered" evidence="12">
    <location>
        <begin position="447"/>
        <end position="598"/>
    </location>
</feature>
<keyword evidence="6 9" id="KW-0238">DNA-binding</keyword>
<protein>
    <submittedName>
        <fullName evidence="15">Uncharacterized protein</fullName>
    </submittedName>
</protein>
<feature type="compositionally biased region" description="Acidic residues" evidence="12">
    <location>
        <begin position="344"/>
        <end position="368"/>
    </location>
</feature>
<evidence type="ECO:0000256" key="11">
    <source>
        <dbReference type="RuleBase" id="RU000682"/>
    </source>
</evidence>
<feature type="compositionally biased region" description="Low complexity" evidence="12">
    <location>
        <begin position="723"/>
        <end position="744"/>
    </location>
</feature>
<feature type="compositionally biased region" description="Polar residues" evidence="12">
    <location>
        <begin position="184"/>
        <end position="205"/>
    </location>
</feature>
<keyword evidence="2 10" id="KW-0479">Metal-binding</keyword>